<dbReference type="EMBL" id="LR797063">
    <property type="protein sequence ID" value="CAB4184621.1"/>
    <property type="molecule type" value="Genomic_DNA"/>
</dbReference>
<dbReference type="EMBL" id="LR797425">
    <property type="protein sequence ID" value="CAB4215231.1"/>
    <property type="molecule type" value="Genomic_DNA"/>
</dbReference>
<sequence length="729" mass="81887">MTNRFFIAPYDENSGQQNNIKPWLIPDNAFETLNNAYVFRGRVRKRFGSRYFANENDPLKSRLRVNVGTTDGAGDIVLTAVPTATGAIGQMFSIGTNKFTVVIVNGSMLQTTPITLATFNTGTGDFQFTGADALTDIYWYPSLPVMGLLTYENSTINDETTIAFDTRFSYIYNSGWERITGEVTVGAAEWSGSNSDFFWGVTWTGASPSDRIFFVTNFNENEPNFMRFYNGVDWDNFNPVIDALGSTLNSARILTVFKNRLIALNTWEGAAPGSNYVNRARYCQIGSPLDVNAWRQDIVGRGNAIDAPTQEAIVTVEFVKDRLIVYFERSTWELAYTGNQIYPFSWQQINTELGVESTFSVIPFDKLAIGVGNVGVHACNGSNVDRIDQRIPNAVFDIKNNSFGPQRVYGIRDYFSEMLYWTFPDVSTGTDFPYPNKLFVYNYPTRTWSFNDDSITCFGYFQPTLGVTWSSTTVLWSSDVIWSSGSVSPKFQQVVAGNQQGYTFICDTNVNTNELVLQITNITLIGFQSSLQVIDHNLAQDQYIYIDNAVWDNAGNYLNAQIFQVLTVTDKDNIIIGPDSSFIGTYVGGGLISRVSQIYIKTKQYNFYAKDGRNSFVNKVDFLVDRTTNGQIDVNYYVSTSIDNLLLDSANTGSLLGTGTLDTFPYPLIPLETTSARLWHPVYFQAEGEVIQFELTMNQVQMLDNNIREAGFQLHAMCIYSSPTSYRFQ</sequence>
<protein>
    <submittedName>
        <fullName evidence="3">Uncharacterized protein</fullName>
    </submittedName>
</protein>
<organism evidence="3">
    <name type="scientific">uncultured Caudovirales phage</name>
    <dbReference type="NCBI Taxonomy" id="2100421"/>
    <lineage>
        <taxon>Viruses</taxon>
        <taxon>Duplodnaviria</taxon>
        <taxon>Heunggongvirae</taxon>
        <taxon>Uroviricota</taxon>
        <taxon>Caudoviricetes</taxon>
        <taxon>Peduoviridae</taxon>
        <taxon>Maltschvirus</taxon>
        <taxon>Maltschvirus maltsch</taxon>
    </lineage>
</organism>
<gene>
    <name evidence="1" type="ORF">UFOVP1112_17</name>
    <name evidence="2" type="ORF">UFOVP1385_38</name>
    <name evidence="3" type="ORF">UFOVP1478_4</name>
</gene>
<evidence type="ECO:0000313" key="2">
    <source>
        <dbReference type="EMBL" id="CAB4204164.1"/>
    </source>
</evidence>
<evidence type="ECO:0000313" key="1">
    <source>
        <dbReference type="EMBL" id="CAB4184621.1"/>
    </source>
</evidence>
<proteinExistence type="predicted"/>
<evidence type="ECO:0000313" key="3">
    <source>
        <dbReference type="EMBL" id="CAB4215231.1"/>
    </source>
</evidence>
<name>A0A6J5SM84_9CAUD</name>
<reference evidence="3" key="1">
    <citation type="submission" date="2020-05" db="EMBL/GenBank/DDBJ databases">
        <authorList>
            <person name="Chiriac C."/>
            <person name="Salcher M."/>
            <person name="Ghai R."/>
            <person name="Kavagutti S V."/>
        </authorList>
    </citation>
    <scope>NUCLEOTIDE SEQUENCE</scope>
</reference>
<accession>A0A6J5SM84</accession>
<dbReference type="EMBL" id="LR797335">
    <property type="protein sequence ID" value="CAB4204164.1"/>
    <property type="molecule type" value="Genomic_DNA"/>
</dbReference>